<gene>
    <name evidence="1" type="ORF">TDIB3V08_LOCUS12631</name>
</gene>
<sequence length="77" mass="8966">METVSPFHLYKEELTIIGIKINPFTFNKALGWIDSMGDRYLDYKRLGIKVFPLKEFKEAIQELKKGSIAKAIFEINQ</sequence>
<proteinExistence type="predicted"/>
<organism evidence="1">
    <name type="scientific">Timema douglasi</name>
    <name type="common">Walking stick</name>
    <dbReference type="NCBI Taxonomy" id="61478"/>
    <lineage>
        <taxon>Eukaryota</taxon>
        <taxon>Metazoa</taxon>
        <taxon>Ecdysozoa</taxon>
        <taxon>Arthropoda</taxon>
        <taxon>Hexapoda</taxon>
        <taxon>Insecta</taxon>
        <taxon>Pterygota</taxon>
        <taxon>Neoptera</taxon>
        <taxon>Polyneoptera</taxon>
        <taxon>Phasmatodea</taxon>
        <taxon>Timematodea</taxon>
        <taxon>Timematoidea</taxon>
        <taxon>Timematidae</taxon>
        <taxon>Timema</taxon>
    </lineage>
</organism>
<dbReference type="AlphaFoldDB" id="A0A7R8VX34"/>
<dbReference type="EMBL" id="OA582604">
    <property type="protein sequence ID" value="CAD7206482.1"/>
    <property type="molecule type" value="Genomic_DNA"/>
</dbReference>
<name>A0A7R8VX34_TIMDO</name>
<accession>A0A7R8VX34</accession>
<reference evidence="1" key="1">
    <citation type="submission" date="2020-11" db="EMBL/GenBank/DDBJ databases">
        <authorList>
            <person name="Tran Van P."/>
        </authorList>
    </citation>
    <scope>NUCLEOTIDE SEQUENCE</scope>
</reference>
<evidence type="ECO:0008006" key="2">
    <source>
        <dbReference type="Google" id="ProtNLM"/>
    </source>
</evidence>
<protein>
    <recommendedName>
        <fullName evidence="2">Alcohol dehydrogenase</fullName>
    </recommendedName>
</protein>
<evidence type="ECO:0000313" key="1">
    <source>
        <dbReference type="EMBL" id="CAD7206482.1"/>
    </source>
</evidence>